<organism evidence="1 2">
    <name type="scientific">Favolaschia claudopus</name>
    <dbReference type="NCBI Taxonomy" id="2862362"/>
    <lineage>
        <taxon>Eukaryota</taxon>
        <taxon>Fungi</taxon>
        <taxon>Dikarya</taxon>
        <taxon>Basidiomycota</taxon>
        <taxon>Agaricomycotina</taxon>
        <taxon>Agaricomycetes</taxon>
        <taxon>Agaricomycetidae</taxon>
        <taxon>Agaricales</taxon>
        <taxon>Marasmiineae</taxon>
        <taxon>Mycenaceae</taxon>
        <taxon>Favolaschia</taxon>
    </lineage>
</organism>
<proteinExistence type="predicted"/>
<accession>A0AAW0D1K4</accession>
<gene>
    <name evidence="1" type="ORF">R3P38DRAFT_178902</name>
</gene>
<name>A0AAW0D1K4_9AGAR</name>
<keyword evidence="2" id="KW-1185">Reference proteome</keyword>
<sequence>MDYRRRSIAIYKELHRLGRDHDPAYNFHSKLRRFFERNRDLTDPAEIERAFQMCEYIKQGMFRNLDFLFLLSSTPNQLKKRCLCTLYASTAISDASIPLPVNAHDLRQGRDSDKNPPRRVA</sequence>
<evidence type="ECO:0000313" key="2">
    <source>
        <dbReference type="Proteomes" id="UP001362999"/>
    </source>
</evidence>
<evidence type="ECO:0000313" key="1">
    <source>
        <dbReference type="EMBL" id="KAK7044812.1"/>
    </source>
</evidence>
<comment type="caution">
    <text evidence="1">The sequence shown here is derived from an EMBL/GenBank/DDBJ whole genome shotgun (WGS) entry which is preliminary data.</text>
</comment>
<dbReference type="EMBL" id="JAWWNJ010000011">
    <property type="protein sequence ID" value="KAK7044812.1"/>
    <property type="molecule type" value="Genomic_DNA"/>
</dbReference>
<dbReference type="AlphaFoldDB" id="A0AAW0D1K4"/>
<protein>
    <submittedName>
        <fullName evidence="1">Uncharacterized protein</fullName>
    </submittedName>
</protein>
<dbReference type="Proteomes" id="UP001362999">
    <property type="component" value="Unassembled WGS sequence"/>
</dbReference>
<reference evidence="1 2" key="1">
    <citation type="journal article" date="2024" name="J Genomics">
        <title>Draft genome sequencing and assembly of Favolaschia claudopus CIRM-BRFM 2984 isolated from oak limbs.</title>
        <authorList>
            <person name="Navarro D."/>
            <person name="Drula E."/>
            <person name="Chaduli D."/>
            <person name="Cazenave R."/>
            <person name="Ahrendt S."/>
            <person name="Wang J."/>
            <person name="Lipzen A."/>
            <person name="Daum C."/>
            <person name="Barry K."/>
            <person name="Grigoriev I.V."/>
            <person name="Favel A."/>
            <person name="Rosso M.N."/>
            <person name="Martin F."/>
        </authorList>
    </citation>
    <scope>NUCLEOTIDE SEQUENCE [LARGE SCALE GENOMIC DNA]</scope>
    <source>
        <strain evidence="1 2">CIRM-BRFM 2984</strain>
    </source>
</reference>